<dbReference type="InterPro" id="IPR023797">
    <property type="entry name" value="RNA3'_phos_cyclase_dom"/>
</dbReference>
<evidence type="ECO:0000259" key="2">
    <source>
        <dbReference type="Pfam" id="PF01137"/>
    </source>
</evidence>
<gene>
    <name evidence="3" type="primary">rtcA</name>
    <name evidence="3" type="ORF">C8035_v002707</name>
</gene>
<dbReference type="PANTHER" id="PTHR11096">
    <property type="entry name" value="RNA 3' TERMINAL PHOSPHATE CYCLASE"/>
    <property type="match status" value="1"/>
</dbReference>
<evidence type="ECO:0000313" key="4">
    <source>
        <dbReference type="Proteomes" id="UP000295083"/>
    </source>
</evidence>
<accession>A0A4R8PXN6</accession>
<reference evidence="3 4" key="1">
    <citation type="submission" date="2018-11" db="EMBL/GenBank/DDBJ databases">
        <title>Genome sequence and assembly of Colletotrichum spinosum.</title>
        <authorList>
            <person name="Gan P."/>
            <person name="Shirasu K."/>
        </authorList>
    </citation>
    <scope>NUCLEOTIDE SEQUENCE [LARGE SCALE GENOMIC DNA]</scope>
    <source>
        <strain evidence="3 4">CBS 515.97</strain>
    </source>
</reference>
<dbReference type="SUPFAM" id="SSF55205">
    <property type="entry name" value="EPT/RTPC-like"/>
    <property type="match status" value="1"/>
</dbReference>
<protein>
    <submittedName>
        <fullName evidence="3">RNA 3'-terminal phosphate cyclase</fullName>
    </submittedName>
</protein>
<dbReference type="AlphaFoldDB" id="A0A4R8PXN6"/>
<comment type="caution">
    <text evidence="3">The sequence shown here is derived from an EMBL/GenBank/DDBJ whole genome shotgun (WGS) entry which is preliminary data.</text>
</comment>
<dbReference type="InterPro" id="IPR013792">
    <property type="entry name" value="RNA3'P_cycl/enolpyr_Trfase_a/b"/>
</dbReference>
<dbReference type="Proteomes" id="UP000295083">
    <property type="component" value="Unassembled WGS sequence"/>
</dbReference>
<feature type="region of interest" description="Disordered" evidence="1">
    <location>
        <begin position="38"/>
        <end position="58"/>
    </location>
</feature>
<dbReference type="GO" id="GO:0005634">
    <property type="term" value="C:nucleus"/>
    <property type="evidence" value="ECO:0007669"/>
    <property type="project" value="TreeGrafter"/>
</dbReference>
<sequence length="412" mass="44496">MKSAKPIEIDGRTGEGGGQLVRVAIALAAVTSQPVRITNVRGNRPAKSGSRGGDRPGLKAQHVTAIRWLAKITDADVDGLEVGSTTLTFCPRLPPPTALEGKPRFIRIAADSDAASALLILQAILPFLLYAPDTAAEPTPFELELTGGTNVSFSLSYEYLDQVLLPRLQDVFGVRVDRRLKKRGWSLGSQGRGSICLTIRPLKRGEALRLLNPGIPIYDDPADFENTLSRDITAALPGAEISFELVEDSGHAARIYVLLVARSASGRLRWGRDVLMSPPKKGNGKNGKRGENVLSSVISQRVVGELVRKVTMRGSTCDEYLQDQIVIFQVLAEGRTSFPGGSDVDVDDATVLQQDVAKLELGERMRRDRTDKPIGDGSMHSQTAKWVASQILPGVEWYNKGAICQGAGTSFS</sequence>
<name>A0A4R8PXN6_9PEZI</name>
<proteinExistence type="predicted"/>
<dbReference type="PANTHER" id="PTHR11096:SF0">
    <property type="entry name" value="RNA 3'-TERMINAL PHOSPHATE CYCLASE"/>
    <property type="match status" value="1"/>
</dbReference>
<evidence type="ECO:0000313" key="3">
    <source>
        <dbReference type="EMBL" id="TDZ30318.1"/>
    </source>
</evidence>
<dbReference type="EMBL" id="QAPG01000136">
    <property type="protein sequence ID" value="TDZ30318.1"/>
    <property type="molecule type" value="Genomic_DNA"/>
</dbReference>
<dbReference type="InterPro" id="IPR000228">
    <property type="entry name" value="RNA3'_term_phos_cyc"/>
</dbReference>
<dbReference type="Gene3D" id="3.65.10.20">
    <property type="entry name" value="RNA 3'-terminal phosphate cyclase domain"/>
    <property type="match status" value="2"/>
</dbReference>
<organism evidence="3 4">
    <name type="scientific">Colletotrichum spinosum</name>
    <dbReference type="NCBI Taxonomy" id="1347390"/>
    <lineage>
        <taxon>Eukaryota</taxon>
        <taxon>Fungi</taxon>
        <taxon>Dikarya</taxon>
        <taxon>Ascomycota</taxon>
        <taxon>Pezizomycotina</taxon>
        <taxon>Sordariomycetes</taxon>
        <taxon>Hypocreomycetidae</taxon>
        <taxon>Glomerellales</taxon>
        <taxon>Glomerellaceae</taxon>
        <taxon>Colletotrichum</taxon>
        <taxon>Colletotrichum orbiculare species complex</taxon>
    </lineage>
</organism>
<evidence type="ECO:0000256" key="1">
    <source>
        <dbReference type="SAM" id="MobiDB-lite"/>
    </source>
</evidence>
<dbReference type="InterPro" id="IPR037136">
    <property type="entry name" value="RNA3'_phos_cyclase_dom_sf"/>
</dbReference>
<feature type="domain" description="RNA 3'-terminal phosphate cyclase" evidence="2">
    <location>
        <begin position="14"/>
        <end position="338"/>
    </location>
</feature>
<dbReference type="GO" id="GO:0006396">
    <property type="term" value="P:RNA processing"/>
    <property type="evidence" value="ECO:0007669"/>
    <property type="project" value="InterPro"/>
</dbReference>
<keyword evidence="4" id="KW-1185">Reference proteome</keyword>
<dbReference type="GO" id="GO:0003963">
    <property type="term" value="F:RNA-3'-phosphate cyclase activity"/>
    <property type="evidence" value="ECO:0007669"/>
    <property type="project" value="TreeGrafter"/>
</dbReference>
<dbReference type="Pfam" id="PF01137">
    <property type="entry name" value="RTC"/>
    <property type="match status" value="1"/>
</dbReference>